<organism evidence="2 3">
    <name type="scientific">Lojkania enalia</name>
    <dbReference type="NCBI Taxonomy" id="147567"/>
    <lineage>
        <taxon>Eukaryota</taxon>
        <taxon>Fungi</taxon>
        <taxon>Dikarya</taxon>
        <taxon>Ascomycota</taxon>
        <taxon>Pezizomycotina</taxon>
        <taxon>Dothideomycetes</taxon>
        <taxon>Pleosporomycetidae</taxon>
        <taxon>Pleosporales</taxon>
        <taxon>Pleosporales incertae sedis</taxon>
        <taxon>Lojkania</taxon>
    </lineage>
</organism>
<dbReference type="PANTHER" id="PTHR42069">
    <property type="entry name" value="HYPHAL ANASTAMOSIS-8 PROTEIN"/>
    <property type="match status" value="1"/>
</dbReference>
<evidence type="ECO:0000313" key="2">
    <source>
        <dbReference type="EMBL" id="KAF2265881.1"/>
    </source>
</evidence>
<name>A0A9P4KCW2_9PLEO</name>
<feature type="transmembrane region" description="Helical" evidence="1">
    <location>
        <begin position="36"/>
        <end position="57"/>
    </location>
</feature>
<feature type="transmembrane region" description="Helical" evidence="1">
    <location>
        <begin position="127"/>
        <end position="147"/>
    </location>
</feature>
<dbReference type="Proteomes" id="UP000800093">
    <property type="component" value="Unassembled WGS sequence"/>
</dbReference>
<keyword evidence="1" id="KW-0472">Membrane</keyword>
<keyword evidence="3" id="KW-1185">Reference proteome</keyword>
<reference evidence="3" key="1">
    <citation type="journal article" date="2020" name="Stud. Mycol.">
        <title>101 Dothideomycetes genomes: A test case for predicting lifestyles and emergence of pathogens.</title>
        <authorList>
            <person name="Haridas S."/>
            <person name="Albert R."/>
            <person name="Binder M."/>
            <person name="Bloem J."/>
            <person name="LaButti K."/>
            <person name="Salamov A."/>
            <person name="Andreopoulos B."/>
            <person name="Baker S."/>
            <person name="Barry K."/>
            <person name="Bills G."/>
            <person name="Bluhm B."/>
            <person name="Cannon C."/>
            <person name="Castanera R."/>
            <person name="Culley D."/>
            <person name="Daum C."/>
            <person name="Ezra D."/>
            <person name="Gonzalez J."/>
            <person name="Henrissat B."/>
            <person name="Kuo A."/>
            <person name="Liang C."/>
            <person name="Lipzen A."/>
            <person name="Lutzoni F."/>
            <person name="Magnuson J."/>
            <person name="Mondo S."/>
            <person name="Nolan M."/>
            <person name="Ohm R."/>
            <person name="Pangilinan J."/>
            <person name="Park H.-J."/>
            <person name="Ramirez L."/>
            <person name="Alfaro M."/>
            <person name="Sun H."/>
            <person name="Tritt A."/>
            <person name="Yoshinaga Y."/>
            <person name="Zwiers L.-H."/>
            <person name="Turgeon B."/>
            <person name="Goodwin S."/>
            <person name="Spatafora J."/>
            <person name="Crous P."/>
            <person name="Grigoriev I."/>
        </authorList>
    </citation>
    <scope>NUCLEOTIDE SEQUENCE [LARGE SCALE GENOMIC DNA]</scope>
    <source>
        <strain evidence="3">CBS 304.66</strain>
    </source>
</reference>
<evidence type="ECO:0000313" key="3">
    <source>
        <dbReference type="Proteomes" id="UP000800093"/>
    </source>
</evidence>
<sequence length="219" mass="24827">MEDNGAEVLLAERRQRLQRAREPELRKSRGVYLTRLAIRYLTACTSVAIIGCLVDAIRNYKKTKNVTNPYKSGQGRFPVWPEYLTLRPTYVLLGVAIVASATSIILCLASLSAAVRRMTKAGNIMTMIVSSIGLALWVAVTVYYGTWDTKETNRDLLSWTCKHSTPEYDYNNIDFKETCLEMRFAFWAAVALAVMEAFNILLLLGWFIKSRSSRGYTKM</sequence>
<dbReference type="EMBL" id="ML986602">
    <property type="protein sequence ID" value="KAF2265881.1"/>
    <property type="molecule type" value="Genomic_DNA"/>
</dbReference>
<dbReference type="OrthoDB" id="5400774at2759"/>
<protein>
    <recommendedName>
        <fullName evidence="4">MARVEL domain-containing protein</fullName>
    </recommendedName>
</protein>
<keyword evidence="1" id="KW-0812">Transmembrane</keyword>
<evidence type="ECO:0008006" key="4">
    <source>
        <dbReference type="Google" id="ProtNLM"/>
    </source>
</evidence>
<keyword evidence="1" id="KW-1133">Transmembrane helix</keyword>
<dbReference type="AlphaFoldDB" id="A0A9P4KCW2"/>
<comment type="caution">
    <text evidence="2">The sequence shown here is derived from an EMBL/GenBank/DDBJ whole genome shotgun (WGS) entry which is preliminary data.</text>
</comment>
<feature type="transmembrane region" description="Helical" evidence="1">
    <location>
        <begin position="184"/>
        <end position="208"/>
    </location>
</feature>
<accession>A0A9P4KCW2</accession>
<gene>
    <name evidence="2" type="ORF">CC78DRAFT_542850</name>
</gene>
<dbReference type="PANTHER" id="PTHR42069:SF1">
    <property type="entry name" value="MARVEL DOMAIN-CONTAINING PROTEIN"/>
    <property type="match status" value="1"/>
</dbReference>
<proteinExistence type="predicted"/>
<evidence type="ECO:0000256" key="1">
    <source>
        <dbReference type="SAM" id="Phobius"/>
    </source>
</evidence>
<feature type="transmembrane region" description="Helical" evidence="1">
    <location>
        <begin position="90"/>
        <end position="115"/>
    </location>
</feature>